<dbReference type="Proteomes" id="UP001601992">
    <property type="component" value="Unassembled WGS sequence"/>
</dbReference>
<accession>A0ABW6S4R7</accession>
<keyword evidence="2" id="KW-0732">Signal</keyword>
<reference evidence="4 5" key="1">
    <citation type="submission" date="2024-10" db="EMBL/GenBank/DDBJ databases">
        <title>The Natural Products Discovery Center: Release of the First 8490 Sequenced Strains for Exploring Actinobacteria Biosynthetic Diversity.</title>
        <authorList>
            <person name="Kalkreuter E."/>
            <person name="Kautsar S.A."/>
            <person name="Yang D."/>
            <person name="Bader C.D."/>
            <person name="Teijaro C.N."/>
            <person name="Fluegel L."/>
            <person name="Davis C.M."/>
            <person name="Simpson J.R."/>
            <person name="Lauterbach L."/>
            <person name="Steele A.D."/>
            <person name="Gui C."/>
            <person name="Meng S."/>
            <person name="Li G."/>
            <person name="Viehrig K."/>
            <person name="Ye F."/>
            <person name="Su P."/>
            <person name="Kiefer A.F."/>
            <person name="Nichols A."/>
            <person name="Cepeda A.J."/>
            <person name="Yan W."/>
            <person name="Fan B."/>
            <person name="Jiang Y."/>
            <person name="Adhikari A."/>
            <person name="Zheng C.-J."/>
            <person name="Schuster L."/>
            <person name="Cowan T.M."/>
            <person name="Smanski M.J."/>
            <person name="Chevrette M.G."/>
            <person name="De Carvalho L.P.S."/>
            <person name="Shen B."/>
        </authorList>
    </citation>
    <scope>NUCLEOTIDE SEQUENCE [LARGE SCALE GENOMIC DNA]</scope>
    <source>
        <strain evidence="4 5">NPDC002593</strain>
    </source>
</reference>
<keyword evidence="1" id="KW-0472">Membrane</keyword>
<keyword evidence="5" id="KW-1185">Reference proteome</keyword>
<keyword evidence="1" id="KW-0812">Transmembrane</keyword>
<feature type="transmembrane region" description="Helical" evidence="1">
    <location>
        <begin position="174"/>
        <end position="195"/>
    </location>
</feature>
<proteinExistence type="predicted"/>
<protein>
    <recommendedName>
        <fullName evidence="3">DUF8020 domain-containing protein</fullName>
    </recommendedName>
</protein>
<dbReference type="Pfam" id="PF26059">
    <property type="entry name" value="DUF8020"/>
    <property type="match status" value="1"/>
</dbReference>
<feature type="signal peptide" evidence="2">
    <location>
        <begin position="1"/>
        <end position="24"/>
    </location>
</feature>
<feature type="transmembrane region" description="Helical" evidence="1">
    <location>
        <begin position="202"/>
        <end position="224"/>
    </location>
</feature>
<dbReference type="EMBL" id="JBIAQY010000006">
    <property type="protein sequence ID" value="MFF3570154.1"/>
    <property type="molecule type" value="Genomic_DNA"/>
</dbReference>
<feature type="chain" id="PRO_5046520050" description="DUF8020 domain-containing protein" evidence="2">
    <location>
        <begin position="25"/>
        <end position="275"/>
    </location>
</feature>
<evidence type="ECO:0000256" key="1">
    <source>
        <dbReference type="SAM" id="Phobius"/>
    </source>
</evidence>
<feature type="domain" description="DUF8020" evidence="3">
    <location>
        <begin position="52"/>
        <end position="121"/>
    </location>
</feature>
<dbReference type="InterPro" id="IPR058333">
    <property type="entry name" value="DUF8020"/>
</dbReference>
<name>A0ABW6S4R7_9NOCA</name>
<feature type="transmembrane region" description="Helical" evidence="1">
    <location>
        <begin position="230"/>
        <end position="249"/>
    </location>
</feature>
<keyword evidence="1" id="KW-1133">Transmembrane helix</keyword>
<organism evidence="4 5">
    <name type="scientific">Nocardia jiangxiensis</name>
    <dbReference type="NCBI Taxonomy" id="282685"/>
    <lineage>
        <taxon>Bacteria</taxon>
        <taxon>Bacillati</taxon>
        <taxon>Actinomycetota</taxon>
        <taxon>Actinomycetes</taxon>
        <taxon>Mycobacteriales</taxon>
        <taxon>Nocardiaceae</taxon>
        <taxon>Nocardia</taxon>
    </lineage>
</organism>
<sequence>MRKFAASAALVVSAVGIAAAPAYAAPAAPAPAPAVASPFQNVPASQTVVVNGIHYTLNRDGGSAVLKAVDGTFKKVGDSLTVADAKGTVVDSVPLVYRKDNTQFPINADIADHQVRLTPQTTGGTPVAHPISAAAMANAKDATKVDPKQIDESFSPRDQQELSAFGSRATISSLVGAVVGALIGVTVGCVAGGVVGSVSTAITTLFAGVVPGAIIGCIAGVATIGTVGTLLGTILVGGPMMLWSAYQYFSTINAPCTTPGAFCTNPAAPPAPAKK</sequence>
<evidence type="ECO:0000259" key="3">
    <source>
        <dbReference type="Pfam" id="PF26059"/>
    </source>
</evidence>
<comment type="caution">
    <text evidence="4">The sequence shown here is derived from an EMBL/GenBank/DDBJ whole genome shotgun (WGS) entry which is preliminary data.</text>
</comment>
<evidence type="ECO:0000256" key="2">
    <source>
        <dbReference type="SAM" id="SignalP"/>
    </source>
</evidence>
<dbReference type="RefSeq" id="WP_083895475.1">
    <property type="nucleotide sequence ID" value="NZ_JBIAQY010000006.1"/>
</dbReference>
<evidence type="ECO:0000313" key="5">
    <source>
        <dbReference type="Proteomes" id="UP001601992"/>
    </source>
</evidence>
<gene>
    <name evidence="4" type="ORF">ACFYXQ_20465</name>
</gene>
<evidence type="ECO:0000313" key="4">
    <source>
        <dbReference type="EMBL" id="MFF3570154.1"/>
    </source>
</evidence>